<evidence type="ECO:0000256" key="2">
    <source>
        <dbReference type="ARBA" id="ARBA00009810"/>
    </source>
</evidence>
<evidence type="ECO:0000256" key="4">
    <source>
        <dbReference type="ARBA" id="ARBA00022452"/>
    </source>
</evidence>
<keyword evidence="7 13" id="KW-0798">TonB box</keyword>
<evidence type="ECO:0000256" key="8">
    <source>
        <dbReference type="ARBA" id="ARBA00023136"/>
    </source>
</evidence>
<keyword evidence="8 11" id="KW-0472">Membrane</keyword>
<dbReference type="PANTHER" id="PTHR30069">
    <property type="entry name" value="TONB-DEPENDENT OUTER MEMBRANE RECEPTOR"/>
    <property type="match status" value="1"/>
</dbReference>
<dbReference type="Pfam" id="PF07715">
    <property type="entry name" value="Plug"/>
    <property type="match status" value="1"/>
</dbReference>
<dbReference type="Proteomes" id="UP001621964">
    <property type="component" value="Unassembled WGS sequence"/>
</dbReference>
<feature type="chain" id="PRO_5046756318" evidence="14">
    <location>
        <begin position="28"/>
        <end position="670"/>
    </location>
</feature>
<comment type="caution">
    <text evidence="17">The sequence shown here is derived from an EMBL/GenBank/DDBJ whole genome shotgun (WGS) entry which is preliminary data.</text>
</comment>
<dbReference type="PROSITE" id="PS52016">
    <property type="entry name" value="TONB_DEPENDENT_REC_3"/>
    <property type="match status" value="1"/>
</dbReference>
<organism evidence="17 18">
    <name type="scientific">Neisseria oralis</name>
    <dbReference type="NCBI Taxonomy" id="1107316"/>
    <lineage>
        <taxon>Bacteria</taxon>
        <taxon>Pseudomonadati</taxon>
        <taxon>Pseudomonadota</taxon>
        <taxon>Betaproteobacteria</taxon>
        <taxon>Neisseriales</taxon>
        <taxon>Neisseriaceae</taxon>
        <taxon>Neisseria</taxon>
    </lineage>
</organism>
<evidence type="ECO:0000259" key="15">
    <source>
        <dbReference type="Pfam" id="PF00593"/>
    </source>
</evidence>
<dbReference type="InterPro" id="IPR010917">
    <property type="entry name" value="TonB_rcpt_CS"/>
</dbReference>
<evidence type="ECO:0000256" key="9">
    <source>
        <dbReference type="ARBA" id="ARBA00023170"/>
    </source>
</evidence>
<accession>A0ABW8Q275</accession>
<keyword evidence="4 11" id="KW-1134">Transmembrane beta strand</keyword>
<evidence type="ECO:0000256" key="7">
    <source>
        <dbReference type="ARBA" id="ARBA00023077"/>
    </source>
</evidence>
<feature type="signal peptide" evidence="14">
    <location>
        <begin position="1"/>
        <end position="27"/>
    </location>
</feature>
<feature type="domain" description="TonB-dependent receptor plug" evidence="16">
    <location>
        <begin position="47"/>
        <end position="146"/>
    </location>
</feature>
<dbReference type="InterPro" id="IPR012910">
    <property type="entry name" value="Plug_dom"/>
</dbReference>
<dbReference type="InterPro" id="IPR036942">
    <property type="entry name" value="Beta-barrel_TonB_sf"/>
</dbReference>
<dbReference type="PANTHER" id="PTHR30069:SF41">
    <property type="entry name" value="HEME_HEMOPEXIN UTILIZATION PROTEIN C"/>
    <property type="match status" value="1"/>
</dbReference>
<evidence type="ECO:0000259" key="16">
    <source>
        <dbReference type="Pfam" id="PF07715"/>
    </source>
</evidence>
<protein>
    <submittedName>
        <fullName evidence="17">TonB-dependent receptor plug domain-containing protein</fullName>
    </submittedName>
</protein>
<gene>
    <name evidence="17" type="ORF">ACI43T_03855</name>
</gene>
<dbReference type="Gene3D" id="2.170.130.10">
    <property type="entry name" value="TonB-dependent receptor, plug domain"/>
    <property type="match status" value="1"/>
</dbReference>
<evidence type="ECO:0000256" key="5">
    <source>
        <dbReference type="ARBA" id="ARBA00022692"/>
    </source>
</evidence>
<comment type="similarity">
    <text evidence="2 11 13">Belongs to the TonB-dependent receptor family.</text>
</comment>
<proteinExistence type="inferred from homology"/>
<feature type="short sequence motif" description="TonB C-terminal box" evidence="12">
    <location>
        <begin position="653"/>
        <end position="670"/>
    </location>
</feature>
<dbReference type="Gene3D" id="2.40.170.20">
    <property type="entry name" value="TonB-dependent receptor, beta-barrel domain"/>
    <property type="match status" value="1"/>
</dbReference>
<evidence type="ECO:0000256" key="13">
    <source>
        <dbReference type="RuleBase" id="RU003357"/>
    </source>
</evidence>
<dbReference type="InterPro" id="IPR037066">
    <property type="entry name" value="Plug_dom_sf"/>
</dbReference>
<keyword evidence="18" id="KW-1185">Reference proteome</keyword>
<keyword evidence="9 17" id="KW-0675">Receptor</keyword>
<name>A0ABW8Q275_9NEIS</name>
<evidence type="ECO:0000313" key="17">
    <source>
        <dbReference type="EMBL" id="MFK7641632.1"/>
    </source>
</evidence>
<evidence type="ECO:0000313" key="18">
    <source>
        <dbReference type="Proteomes" id="UP001621964"/>
    </source>
</evidence>
<comment type="subcellular location">
    <subcellularLocation>
        <location evidence="1 11">Cell outer membrane</location>
        <topology evidence="1 11">Multi-pass membrane protein</topology>
    </subcellularLocation>
</comment>
<evidence type="ECO:0000256" key="1">
    <source>
        <dbReference type="ARBA" id="ARBA00004571"/>
    </source>
</evidence>
<dbReference type="PROSITE" id="PS01156">
    <property type="entry name" value="TONB_DEPENDENT_REC_2"/>
    <property type="match status" value="1"/>
</dbReference>
<dbReference type="EMBL" id="JBJGEB010000003">
    <property type="protein sequence ID" value="MFK7641632.1"/>
    <property type="molecule type" value="Genomic_DNA"/>
</dbReference>
<sequence>MPSQTARPCQLSLSLLTLALFGGLAHAADTTAQTSELQPVTVKGANLSTHRVTTQKIAESTDTDLKGLLFNEPSIGFGGGNGTSQWVNIRGLGQDQIDFKVDDSYSDTSTFHHQGRFLLDPELVKVVAVQKGSGSASAGIGASSGAIVAETIDPSDLLRPDQNFGFKVNAGVSSNKGWNRSLSLYGRAAGFDALVAGNWITEENYKAGKGYVNGGVSGGNRVPFSALGQRGLLAKIGYSINEDNRIELSRSQEQTHGTRTLREEFDDFARNPASYRTYTQDRTNLEYKGANLGFVSNIKANVFHLKTAREDADDGAVQNKATGANLNLDSRIFDRHTIKYGINYRHQKNYPGMITAAANESKTDYGIYAEGIWDFHPVTLTTGLRYDHFKVNTSGHTSASDGNINPSLGLIYDVTDNLSLKASHSYATRSPRLYESMLASSRNIVTAPNLKAERSRTTEIGFNYRPIQDLSLSGSYFWQKINNVHDFTCLSGSCAGGRSTYTSGITQSTNNGYIKNKGYEFGANYRWRGLTARMGVAYSDPKHHYLFESYDINTKAHAVGRTWTAGLAYRFDRPNLEIGWRGRFVQSRIGKPSRGATASEGTTEKRAGYGVNDIYANWKPTGKDDLNINFAVNNIGNKYYYSHSQRSSSRSGNSLPEVGRDFRLAVNYKF</sequence>
<dbReference type="InterPro" id="IPR000531">
    <property type="entry name" value="Beta-barrel_TonB"/>
</dbReference>
<evidence type="ECO:0000256" key="11">
    <source>
        <dbReference type="PROSITE-ProRule" id="PRU01360"/>
    </source>
</evidence>
<keyword evidence="5 11" id="KW-0812">Transmembrane</keyword>
<dbReference type="Pfam" id="PF00593">
    <property type="entry name" value="TonB_dep_Rec_b-barrel"/>
    <property type="match status" value="1"/>
</dbReference>
<evidence type="ECO:0000256" key="3">
    <source>
        <dbReference type="ARBA" id="ARBA00022448"/>
    </source>
</evidence>
<dbReference type="CDD" id="cd01347">
    <property type="entry name" value="ligand_gated_channel"/>
    <property type="match status" value="1"/>
</dbReference>
<dbReference type="InterPro" id="IPR039426">
    <property type="entry name" value="TonB-dep_rcpt-like"/>
</dbReference>
<evidence type="ECO:0000256" key="12">
    <source>
        <dbReference type="PROSITE-ProRule" id="PRU10144"/>
    </source>
</evidence>
<evidence type="ECO:0000256" key="10">
    <source>
        <dbReference type="ARBA" id="ARBA00023237"/>
    </source>
</evidence>
<dbReference type="RefSeq" id="WP_405385594.1">
    <property type="nucleotide sequence ID" value="NZ_JBJGEB010000003.1"/>
</dbReference>
<dbReference type="SUPFAM" id="SSF56935">
    <property type="entry name" value="Porins"/>
    <property type="match status" value="1"/>
</dbReference>
<evidence type="ECO:0000256" key="14">
    <source>
        <dbReference type="SAM" id="SignalP"/>
    </source>
</evidence>
<keyword evidence="10 11" id="KW-0998">Cell outer membrane</keyword>
<evidence type="ECO:0000256" key="6">
    <source>
        <dbReference type="ARBA" id="ARBA00022729"/>
    </source>
</evidence>
<keyword evidence="3 11" id="KW-0813">Transport</keyword>
<reference evidence="17 18" key="1">
    <citation type="submission" date="2024-11" db="EMBL/GenBank/DDBJ databases">
        <authorList>
            <person name="Mikucki A.G."/>
            <person name="Kahler C.M."/>
        </authorList>
    </citation>
    <scope>NUCLEOTIDE SEQUENCE [LARGE SCALE GENOMIC DNA]</scope>
    <source>
        <strain evidence="17 18">EXNM717</strain>
    </source>
</reference>
<keyword evidence="6 14" id="KW-0732">Signal</keyword>
<feature type="domain" description="TonB-dependent receptor-like beta-barrel" evidence="15">
    <location>
        <begin position="266"/>
        <end position="635"/>
    </location>
</feature>